<dbReference type="Proteomes" id="UP000824007">
    <property type="component" value="Unassembled WGS sequence"/>
</dbReference>
<dbReference type="GO" id="GO:0004553">
    <property type="term" value="F:hydrolase activity, hydrolyzing O-glycosyl compounds"/>
    <property type="evidence" value="ECO:0007669"/>
    <property type="project" value="InterPro"/>
</dbReference>
<keyword evidence="1 3" id="KW-0378">Hydrolase</keyword>
<dbReference type="SUPFAM" id="SSF51445">
    <property type="entry name" value="(Trans)glycosidases"/>
    <property type="match status" value="1"/>
</dbReference>
<evidence type="ECO:0000259" key="4">
    <source>
        <dbReference type="Pfam" id="PF00150"/>
    </source>
</evidence>
<dbReference type="Pfam" id="PF00150">
    <property type="entry name" value="Cellulase"/>
    <property type="match status" value="1"/>
</dbReference>
<reference evidence="5" key="2">
    <citation type="submission" date="2021-04" db="EMBL/GenBank/DDBJ databases">
        <authorList>
            <person name="Gilroy R."/>
        </authorList>
    </citation>
    <scope>NUCLEOTIDE SEQUENCE</scope>
    <source>
        <strain evidence="5">ChiSxjej3B15-24422</strain>
    </source>
</reference>
<feature type="domain" description="Glycoside hydrolase family 5" evidence="4">
    <location>
        <begin position="161"/>
        <end position="297"/>
    </location>
</feature>
<comment type="caution">
    <text evidence="5">The sequence shown here is derived from an EMBL/GenBank/DDBJ whole genome shotgun (WGS) entry which is preliminary data.</text>
</comment>
<reference evidence="5" key="1">
    <citation type="journal article" date="2021" name="PeerJ">
        <title>Extensive microbial diversity within the chicken gut microbiome revealed by metagenomics and culture.</title>
        <authorList>
            <person name="Gilroy R."/>
            <person name="Ravi A."/>
            <person name="Getino M."/>
            <person name="Pursley I."/>
            <person name="Horton D.L."/>
            <person name="Alikhan N.F."/>
            <person name="Baker D."/>
            <person name="Gharbi K."/>
            <person name="Hall N."/>
            <person name="Watson M."/>
            <person name="Adriaenssens E.M."/>
            <person name="Foster-Nyarko E."/>
            <person name="Jarju S."/>
            <person name="Secka A."/>
            <person name="Antonio M."/>
            <person name="Oren A."/>
            <person name="Chaudhuri R.R."/>
            <person name="La Ragione R."/>
            <person name="Hildebrand F."/>
            <person name="Pallen M.J."/>
        </authorList>
    </citation>
    <scope>NUCLEOTIDE SEQUENCE</scope>
    <source>
        <strain evidence="5">ChiSxjej3B15-24422</strain>
    </source>
</reference>
<gene>
    <name evidence="5" type="ORF">H9831_04100</name>
</gene>
<dbReference type="InterPro" id="IPR001547">
    <property type="entry name" value="Glyco_hydro_5"/>
</dbReference>
<dbReference type="EMBL" id="DXDD01000050">
    <property type="protein sequence ID" value="HIY59853.1"/>
    <property type="molecule type" value="Genomic_DNA"/>
</dbReference>
<evidence type="ECO:0000313" key="5">
    <source>
        <dbReference type="EMBL" id="HIY59853.1"/>
    </source>
</evidence>
<dbReference type="InterPro" id="IPR017853">
    <property type="entry name" value="GH"/>
</dbReference>
<evidence type="ECO:0000256" key="2">
    <source>
        <dbReference type="ARBA" id="ARBA00023295"/>
    </source>
</evidence>
<protein>
    <submittedName>
        <fullName evidence="5">Cellulase family glycosylhydrolase</fullName>
    </submittedName>
</protein>
<name>A0A9D1YP26_9FIRM</name>
<sequence length="358" mass="42918">MRERWTAEQAWEWYQKRPWVMGINYVPSITLHGIELWQEDTYPEVIPSVRREFELMEDIGLNGVRMFLPFSVWYYDREKFLDRVDGFLEELAARGITMMPVIFNDCVDFGRPADITPQKSHGWQKYDIGHHGGHKDNPFTGEQRKVGWCLWDEPEWRGVQEEYLTAFLERFGKDERIYAWDLWNEPGNSNRHDMSIPYLKRVFELARSMDPVQPLTAGVWSYPEDYGVNGEADVEPIQRLALDESDIVTFHQYEDFERVKRTVARLKKEGRPMMNTEWLNRVQDNFIQDNLPLYHEERIGSYSWGLVAGKCQHFLPWDQLWNNRELPLNRWQHDLFDTFYTPYDEEELELMRKFGKRG</sequence>
<comment type="similarity">
    <text evidence="3">Belongs to the glycosyl hydrolase 5 (cellulase A) family.</text>
</comment>
<dbReference type="Gene3D" id="3.20.20.80">
    <property type="entry name" value="Glycosidases"/>
    <property type="match status" value="1"/>
</dbReference>
<proteinExistence type="inferred from homology"/>
<dbReference type="AlphaFoldDB" id="A0A9D1YP26"/>
<evidence type="ECO:0000313" key="6">
    <source>
        <dbReference type="Proteomes" id="UP000824007"/>
    </source>
</evidence>
<organism evidence="5 6">
    <name type="scientific">Candidatus Eisenbergiella pullistercoris</name>
    <dbReference type="NCBI Taxonomy" id="2838555"/>
    <lineage>
        <taxon>Bacteria</taxon>
        <taxon>Bacillati</taxon>
        <taxon>Bacillota</taxon>
        <taxon>Clostridia</taxon>
        <taxon>Lachnospirales</taxon>
        <taxon>Lachnospiraceae</taxon>
        <taxon>Eisenbergiella</taxon>
    </lineage>
</organism>
<dbReference type="GO" id="GO:0000272">
    <property type="term" value="P:polysaccharide catabolic process"/>
    <property type="evidence" value="ECO:0007669"/>
    <property type="project" value="InterPro"/>
</dbReference>
<keyword evidence="2 3" id="KW-0326">Glycosidase</keyword>
<evidence type="ECO:0000256" key="3">
    <source>
        <dbReference type="RuleBase" id="RU361153"/>
    </source>
</evidence>
<evidence type="ECO:0000256" key="1">
    <source>
        <dbReference type="ARBA" id="ARBA00022801"/>
    </source>
</evidence>
<accession>A0A9D1YP26</accession>